<sequence>MLSLTTLHSILNSMVLHMNLTVNSATILSN</sequence>
<dbReference type="AlphaFoldDB" id="A0A381TES3"/>
<organism evidence="1">
    <name type="scientific">marine metagenome</name>
    <dbReference type="NCBI Taxonomy" id="408172"/>
    <lineage>
        <taxon>unclassified sequences</taxon>
        <taxon>metagenomes</taxon>
        <taxon>ecological metagenomes</taxon>
    </lineage>
</organism>
<name>A0A381TES3_9ZZZZ</name>
<protein>
    <submittedName>
        <fullName evidence="1">Uncharacterized protein</fullName>
    </submittedName>
</protein>
<gene>
    <name evidence="1" type="ORF">METZ01_LOCUS67480</name>
</gene>
<accession>A0A381TES3</accession>
<dbReference type="EMBL" id="UINC01004480">
    <property type="protein sequence ID" value="SVA14626.1"/>
    <property type="molecule type" value="Genomic_DNA"/>
</dbReference>
<proteinExistence type="predicted"/>
<reference evidence="1" key="1">
    <citation type="submission" date="2018-05" db="EMBL/GenBank/DDBJ databases">
        <authorList>
            <person name="Lanie J.A."/>
            <person name="Ng W.-L."/>
            <person name="Kazmierczak K.M."/>
            <person name="Andrzejewski T.M."/>
            <person name="Davidsen T.M."/>
            <person name="Wayne K.J."/>
            <person name="Tettelin H."/>
            <person name="Glass J.I."/>
            <person name="Rusch D."/>
            <person name="Podicherti R."/>
            <person name="Tsui H.-C.T."/>
            <person name="Winkler M.E."/>
        </authorList>
    </citation>
    <scope>NUCLEOTIDE SEQUENCE</scope>
</reference>
<evidence type="ECO:0000313" key="1">
    <source>
        <dbReference type="EMBL" id="SVA14626.1"/>
    </source>
</evidence>